<dbReference type="Ensembl" id="ENSONIT00000051189.1">
    <property type="protein sequence ID" value="ENSONIP00000032767.1"/>
    <property type="gene ID" value="ENSONIG00000028347.1"/>
</dbReference>
<dbReference type="InParanoid" id="A0A669BBF5"/>
<dbReference type="AlphaFoldDB" id="A0A669BBF5"/>
<keyword evidence="1" id="KW-0472">Membrane</keyword>
<protein>
    <submittedName>
        <fullName evidence="2">Uncharacterized protein</fullName>
    </submittedName>
</protein>
<evidence type="ECO:0000256" key="1">
    <source>
        <dbReference type="SAM" id="Phobius"/>
    </source>
</evidence>
<name>A0A669BBF5_ORENI</name>
<proteinExistence type="predicted"/>
<feature type="transmembrane region" description="Helical" evidence="1">
    <location>
        <begin position="15"/>
        <end position="33"/>
    </location>
</feature>
<dbReference type="Proteomes" id="UP000005207">
    <property type="component" value="Linkage group LG18"/>
</dbReference>
<sequence>EQDLLSLKQKRHKGFTTLPLLFSLPIFLPFFTLTHTHTHIFTIHTHTGLSFESLGLDLKFLFRACHAFYMHGEWERERRDCGGRREADNCSVWGQL</sequence>
<keyword evidence="1" id="KW-0812">Transmembrane</keyword>
<evidence type="ECO:0000313" key="3">
    <source>
        <dbReference type="Proteomes" id="UP000005207"/>
    </source>
</evidence>
<reference evidence="2" key="2">
    <citation type="submission" date="2025-08" db="UniProtKB">
        <authorList>
            <consortium name="Ensembl"/>
        </authorList>
    </citation>
    <scope>IDENTIFICATION</scope>
</reference>
<organism evidence="2 3">
    <name type="scientific">Oreochromis niloticus</name>
    <name type="common">Nile tilapia</name>
    <name type="synonym">Tilapia nilotica</name>
    <dbReference type="NCBI Taxonomy" id="8128"/>
    <lineage>
        <taxon>Eukaryota</taxon>
        <taxon>Metazoa</taxon>
        <taxon>Chordata</taxon>
        <taxon>Craniata</taxon>
        <taxon>Vertebrata</taxon>
        <taxon>Euteleostomi</taxon>
        <taxon>Actinopterygii</taxon>
        <taxon>Neopterygii</taxon>
        <taxon>Teleostei</taxon>
        <taxon>Neoteleostei</taxon>
        <taxon>Acanthomorphata</taxon>
        <taxon>Ovalentaria</taxon>
        <taxon>Cichlomorphae</taxon>
        <taxon>Cichliformes</taxon>
        <taxon>Cichlidae</taxon>
        <taxon>African cichlids</taxon>
        <taxon>Pseudocrenilabrinae</taxon>
        <taxon>Oreochromini</taxon>
        <taxon>Oreochromis</taxon>
    </lineage>
</organism>
<reference evidence="3" key="1">
    <citation type="submission" date="2012-01" db="EMBL/GenBank/DDBJ databases">
        <title>The Genome Sequence of Oreochromis niloticus (Nile Tilapia).</title>
        <authorList>
            <consortium name="Broad Institute Genome Assembly Team"/>
            <consortium name="Broad Institute Sequencing Platform"/>
            <person name="Di Palma F."/>
            <person name="Johnson J."/>
            <person name="Lander E.S."/>
            <person name="Lindblad-Toh K."/>
        </authorList>
    </citation>
    <scope>NUCLEOTIDE SEQUENCE [LARGE SCALE GENOMIC DNA]</scope>
</reference>
<reference evidence="2" key="3">
    <citation type="submission" date="2025-09" db="UniProtKB">
        <authorList>
            <consortium name="Ensembl"/>
        </authorList>
    </citation>
    <scope>IDENTIFICATION</scope>
</reference>
<keyword evidence="1" id="KW-1133">Transmembrane helix</keyword>
<accession>A0A669BBF5</accession>
<evidence type="ECO:0000313" key="2">
    <source>
        <dbReference type="Ensembl" id="ENSONIP00000032767.1"/>
    </source>
</evidence>
<keyword evidence="3" id="KW-1185">Reference proteome</keyword>